<dbReference type="InterPro" id="IPR001851">
    <property type="entry name" value="ABC_transp_permease"/>
</dbReference>
<dbReference type="PANTHER" id="PTHR30482:SF10">
    <property type="entry name" value="HIGH-AFFINITY BRANCHED-CHAIN AMINO ACID TRANSPORT PROTEIN BRAE"/>
    <property type="match status" value="1"/>
</dbReference>
<dbReference type="CDD" id="cd06581">
    <property type="entry name" value="TM_PBP1_LivM_like"/>
    <property type="match status" value="1"/>
</dbReference>
<keyword evidence="3 6" id="KW-0812">Transmembrane</keyword>
<name>A0A662D9N0_UNCAE</name>
<evidence type="ECO:0000256" key="5">
    <source>
        <dbReference type="ARBA" id="ARBA00023136"/>
    </source>
</evidence>
<feature type="transmembrane region" description="Helical" evidence="6">
    <location>
        <begin position="210"/>
        <end position="232"/>
    </location>
</feature>
<evidence type="ECO:0000313" key="8">
    <source>
        <dbReference type="Proteomes" id="UP000280417"/>
    </source>
</evidence>
<dbReference type="Proteomes" id="UP000280417">
    <property type="component" value="Unassembled WGS sequence"/>
</dbReference>
<evidence type="ECO:0000256" key="1">
    <source>
        <dbReference type="ARBA" id="ARBA00004651"/>
    </source>
</evidence>
<comment type="caution">
    <text evidence="7">The sequence shown here is derived from an EMBL/GenBank/DDBJ whole genome shotgun (WGS) entry which is preliminary data.</text>
</comment>
<comment type="subcellular location">
    <subcellularLocation>
        <location evidence="1">Cell membrane</location>
        <topology evidence="1">Multi-pass membrane protein</topology>
    </subcellularLocation>
</comment>
<keyword evidence="4 6" id="KW-1133">Transmembrane helix</keyword>
<dbReference type="InterPro" id="IPR037294">
    <property type="entry name" value="ABC_BtuC-like"/>
</dbReference>
<feature type="transmembrane region" description="Helical" evidence="6">
    <location>
        <begin position="244"/>
        <end position="271"/>
    </location>
</feature>
<dbReference type="GO" id="GO:0005886">
    <property type="term" value="C:plasma membrane"/>
    <property type="evidence" value="ECO:0007669"/>
    <property type="project" value="UniProtKB-SubCell"/>
</dbReference>
<dbReference type="Pfam" id="PF02653">
    <property type="entry name" value="BPD_transp_2"/>
    <property type="match status" value="1"/>
</dbReference>
<feature type="transmembrane region" description="Helical" evidence="6">
    <location>
        <begin position="109"/>
        <end position="127"/>
    </location>
</feature>
<feature type="transmembrane region" description="Helical" evidence="6">
    <location>
        <begin position="58"/>
        <end position="76"/>
    </location>
</feature>
<reference evidence="7 8" key="1">
    <citation type="submission" date="2018-06" db="EMBL/GenBank/DDBJ databases">
        <title>Extensive metabolic versatility and redundancy in microbially diverse, dynamic hydrothermal sediments.</title>
        <authorList>
            <person name="Dombrowski N."/>
            <person name="Teske A."/>
            <person name="Baker B.J."/>
        </authorList>
    </citation>
    <scope>NUCLEOTIDE SEQUENCE [LARGE SCALE GENOMIC DNA]</scope>
    <source>
        <strain evidence="7">B3_G15</strain>
    </source>
</reference>
<keyword evidence="2" id="KW-1003">Cell membrane</keyword>
<evidence type="ECO:0000256" key="3">
    <source>
        <dbReference type="ARBA" id="ARBA00022692"/>
    </source>
</evidence>
<dbReference type="EMBL" id="QMQA01000273">
    <property type="protein sequence ID" value="RLE11217.1"/>
    <property type="molecule type" value="Genomic_DNA"/>
</dbReference>
<dbReference type="InterPro" id="IPR043428">
    <property type="entry name" value="LivM-like"/>
</dbReference>
<dbReference type="Gene3D" id="1.10.3470.10">
    <property type="entry name" value="ABC transporter involved in vitamin B12 uptake, BtuC"/>
    <property type="match status" value="1"/>
</dbReference>
<feature type="transmembrane region" description="Helical" evidence="6">
    <location>
        <begin position="158"/>
        <end position="177"/>
    </location>
</feature>
<accession>A0A662D9N0</accession>
<evidence type="ECO:0000256" key="2">
    <source>
        <dbReference type="ARBA" id="ARBA00022475"/>
    </source>
</evidence>
<keyword evidence="5 6" id="KW-0472">Membrane</keyword>
<dbReference type="PANTHER" id="PTHR30482">
    <property type="entry name" value="HIGH-AFFINITY BRANCHED-CHAIN AMINO ACID TRANSPORT SYSTEM PERMEASE"/>
    <property type="match status" value="1"/>
</dbReference>
<evidence type="ECO:0000256" key="6">
    <source>
        <dbReference type="SAM" id="Phobius"/>
    </source>
</evidence>
<gene>
    <name evidence="7" type="ORF">DRJ04_08450</name>
</gene>
<feature type="transmembrane region" description="Helical" evidence="6">
    <location>
        <begin position="5"/>
        <end position="27"/>
    </location>
</feature>
<dbReference type="GO" id="GO:0015658">
    <property type="term" value="F:branched-chain amino acid transmembrane transporter activity"/>
    <property type="evidence" value="ECO:0007669"/>
    <property type="project" value="InterPro"/>
</dbReference>
<evidence type="ECO:0000313" key="7">
    <source>
        <dbReference type="EMBL" id="RLE11217.1"/>
    </source>
</evidence>
<protein>
    <submittedName>
        <fullName evidence="7">Branched-chain amino acid ABC transporter permease</fullName>
    </submittedName>
</protein>
<sequence>MRKIFIKWTVFIGAAVAVPFIFEYILLYPLEPVLRAGFFVMLAVSLALVVGLAGQISLGHGAFFGIGAYTAAILATRSGLPAFFTIPLGTLVGMTAGFLIGYPVLKLRSYYLALATLVVGIAVQEFFKAADPLTGGEMGLYNIPNIKIGNFEFYSPLAHYYLVWTFALLTIFICDRISRSSTGKRLKALHSDEEAAACAGIDVFQTKVKIFIFSSALAAFAGTLFAHCSYGTIDPGEFGVSLSIKIITMVVIGGMYSVYGAAMGAIIISLLPELIRRLGDFVYIDLTQITHLNDIVFGVVLIMFIIFNPQGILGKQEG</sequence>
<feature type="transmembrane region" description="Helical" evidence="6">
    <location>
        <begin position="292"/>
        <end position="313"/>
    </location>
</feature>
<feature type="transmembrane region" description="Helical" evidence="6">
    <location>
        <begin position="33"/>
        <end position="53"/>
    </location>
</feature>
<feature type="transmembrane region" description="Helical" evidence="6">
    <location>
        <begin position="82"/>
        <end position="102"/>
    </location>
</feature>
<proteinExistence type="predicted"/>
<dbReference type="AlphaFoldDB" id="A0A662D9N0"/>
<evidence type="ECO:0000256" key="4">
    <source>
        <dbReference type="ARBA" id="ARBA00022989"/>
    </source>
</evidence>
<organism evidence="7 8">
    <name type="scientific">Aerophobetes bacterium</name>
    <dbReference type="NCBI Taxonomy" id="2030807"/>
    <lineage>
        <taxon>Bacteria</taxon>
        <taxon>Candidatus Aerophobota</taxon>
    </lineage>
</organism>